<keyword evidence="2" id="KW-1185">Reference proteome</keyword>
<reference evidence="1 2" key="1">
    <citation type="journal article" date="2020" name="Cell Host Microbe">
        <title>Functional and Genomic Variation between Human-Derived Isolates of Lachnospiraceae Reveals Inter- and Intra-Species Diversity.</title>
        <authorList>
            <person name="Sorbara M.T."/>
            <person name="Littmann E.R."/>
            <person name="Fontana E."/>
            <person name="Moody T.U."/>
            <person name="Kohout C.E."/>
            <person name="Gjonbalaj M."/>
            <person name="Eaton V."/>
            <person name="Seok R."/>
            <person name="Leiner I.M."/>
            <person name="Pamer E.G."/>
        </authorList>
    </citation>
    <scope>NUCLEOTIDE SEQUENCE [LARGE SCALE GENOMIC DNA]</scope>
    <source>
        <strain evidence="1 2">MSK.14.57</strain>
    </source>
</reference>
<dbReference type="Gene3D" id="3.40.50.300">
    <property type="entry name" value="P-loop containing nucleotide triphosphate hydrolases"/>
    <property type="match status" value="1"/>
</dbReference>
<sequence>MVNTITKGIHKVIQEKGCCNMKKNTIICISREFGSGGREVGQQLSKKLGIPFYDKEILARVAEESDMSEEFVKNHEENAVYSHIINVPIGHRFPGVDTEEIMTPEKLFMIQAHVIHELAAENESCIFVGRCADVVLKDHENCYSFFIHSPLEERIKRIVETEHVTERQAKKMIKQTDWERSSYHNYYTKQKWGDPGNYDLMINSARTGIQKAVEIIMDYVK</sequence>
<gene>
    <name evidence="1" type="ORF">G5A72_07385</name>
</gene>
<evidence type="ECO:0000313" key="2">
    <source>
        <dbReference type="Proteomes" id="UP001644750"/>
    </source>
</evidence>
<protein>
    <submittedName>
        <fullName evidence="1">Cytidylate kinase-like family protein</fullName>
    </submittedName>
</protein>
<dbReference type="SUPFAM" id="SSF52540">
    <property type="entry name" value="P-loop containing nucleoside triphosphate hydrolases"/>
    <property type="match status" value="1"/>
</dbReference>
<accession>A0ABX2I0I3</accession>
<proteinExistence type="predicted"/>
<dbReference type="EMBL" id="JAAITB010000014">
    <property type="protein sequence ID" value="NSJ79406.1"/>
    <property type="molecule type" value="Genomic_DNA"/>
</dbReference>
<dbReference type="Pfam" id="PF13189">
    <property type="entry name" value="Cytidylate_kin2"/>
    <property type="match status" value="1"/>
</dbReference>
<evidence type="ECO:0000313" key="1">
    <source>
        <dbReference type="EMBL" id="NSJ79406.1"/>
    </source>
</evidence>
<comment type="caution">
    <text evidence="1">The sequence shown here is derived from an EMBL/GenBank/DDBJ whole genome shotgun (WGS) entry which is preliminary data.</text>
</comment>
<name>A0ABX2I0I3_ANAHA</name>
<organism evidence="1 2">
    <name type="scientific">Anaerostipes hadrus</name>
    <dbReference type="NCBI Taxonomy" id="649756"/>
    <lineage>
        <taxon>Bacteria</taxon>
        <taxon>Bacillati</taxon>
        <taxon>Bacillota</taxon>
        <taxon>Clostridia</taxon>
        <taxon>Lachnospirales</taxon>
        <taxon>Lachnospiraceae</taxon>
        <taxon>Anaerostipes</taxon>
    </lineage>
</organism>
<dbReference type="InterPro" id="IPR027417">
    <property type="entry name" value="P-loop_NTPase"/>
</dbReference>
<dbReference type="Proteomes" id="UP001644750">
    <property type="component" value="Unassembled WGS sequence"/>
</dbReference>